<evidence type="ECO:0000259" key="1">
    <source>
        <dbReference type="PROSITE" id="PS50011"/>
    </source>
</evidence>
<organism evidence="2 3">
    <name type="scientific">Obba rivulosa</name>
    <dbReference type="NCBI Taxonomy" id="1052685"/>
    <lineage>
        <taxon>Eukaryota</taxon>
        <taxon>Fungi</taxon>
        <taxon>Dikarya</taxon>
        <taxon>Basidiomycota</taxon>
        <taxon>Agaricomycotina</taxon>
        <taxon>Agaricomycetes</taxon>
        <taxon>Polyporales</taxon>
        <taxon>Gelatoporiaceae</taxon>
        <taxon>Obba</taxon>
    </lineage>
</organism>
<dbReference type="SUPFAM" id="SSF56112">
    <property type="entry name" value="Protein kinase-like (PK-like)"/>
    <property type="match status" value="1"/>
</dbReference>
<dbReference type="AlphaFoldDB" id="A0A8E2J3W4"/>
<dbReference type="Gene3D" id="1.10.510.10">
    <property type="entry name" value="Transferase(Phosphotransferase) domain 1"/>
    <property type="match status" value="1"/>
</dbReference>
<evidence type="ECO:0000313" key="3">
    <source>
        <dbReference type="Proteomes" id="UP000250043"/>
    </source>
</evidence>
<proteinExistence type="predicted"/>
<feature type="domain" description="Protein kinase" evidence="1">
    <location>
        <begin position="22"/>
        <end position="295"/>
    </location>
</feature>
<dbReference type="InterPro" id="IPR011009">
    <property type="entry name" value="Kinase-like_dom_sf"/>
</dbReference>
<keyword evidence="3" id="KW-1185">Reference proteome</keyword>
<dbReference type="GO" id="GO:0004672">
    <property type="term" value="F:protein kinase activity"/>
    <property type="evidence" value="ECO:0007669"/>
    <property type="project" value="InterPro"/>
</dbReference>
<dbReference type="PROSITE" id="PS50011">
    <property type="entry name" value="PROTEIN_KINASE_DOM"/>
    <property type="match status" value="1"/>
</dbReference>
<dbReference type="InterPro" id="IPR000719">
    <property type="entry name" value="Prot_kinase_dom"/>
</dbReference>
<name>A0A8E2J3W4_9APHY</name>
<protein>
    <recommendedName>
        <fullName evidence="1">Protein kinase domain-containing protein</fullName>
    </recommendedName>
</protein>
<sequence>MSQKRTPAKYVWRADELLELQTRGVILLGRLDYMNVVQLARNASGEEIVVKSMRHDSNELKMLRKLLSLPSTRNRVVPCEFIPCEDTTLAIMPALHALEGYIPDRFTVEEVLDIMGQFIEAVDFMHEHRIAFGDVAFGNAIHSLETTLMHIGPWKIPPNRIYFIDFEAARSFPNGPGEGLRINDWLDYGGHFEPPEGRDGVDPYSYDVYSLGQSIFEFCKLGRRQLFSVPRSLSCVLDSMRSDDPLQRPAIRRISQMFPVLRYWVVKTQWLYQMLPRQLAGSIDYYGWRLLSMFT</sequence>
<evidence type="ECO:0000313" key="2">
    <source>
        <dbReference type="EMBL" id="OCH94232.1"/>
    </source>
</evidence>
<dbReference type="OrthoDB" id="2793880at2759"/>
<gene>
    <name evidence="2" type="ORF">OBBRIDRAFT_823660</name>
</gene>
<dbReference type="Proteomes" id="UP000250043">
    <property type="component" value="Unassembled WGS sequence"/>
</dbReference>
<dbReference type="GO" id="GO:0005524">
    <property type="term" value="F:ATP binding"/>
    <property type="evidence" value="ECO:0007669"/>
    <property type="project" value="InterPro"/>
</dbReference>
<reference evidence="2 3" key="1">
    <citation type="submission" date="2016-07" db="EMBL/GenBank/DDBJ databases">
        <title>Draft genome of the white-rot fungus Obba rivulosa 3A-2.</title>
        <authorList>
            <consortium name="DOE Joint Genome Institute"/>
            <person name="Miettinen O."/>
            <person name="Riley R."/>
            <person name="Acob R."/>
            <person name="Barry K."/>
            <person name="Cullen D."/>
            <person name="De Vries R."/>
            <person name="Hainaut M."/>
            <person name="Hatakka A."/>
            <person name="Henrissat B."/>
            <person name="Hilden K."/>
            <person name="Kuo R."/>
            <person name="Labutti K."/>
            <person name="Lipzen A."/>
            <person name="Makela M.R."/>
            <person name="Sandor L."/>
            <person name="Spatafora J.W."/>
            <person name="Grigoriev I.V."/>
            <person name="Hibbett D.S."/>
        </authorList>
    </citation>
    <scope>NUCLEOTIDE SEQUENCE [LARGE SCALE GENOMIC DNA]</scope>
    <source>
        <strain evidence="2 3">3A-2</strain>
    </source>
</reference>
<dbReference type="EMBL" id="KV722346">
    <property type="protein sequence ID" value="OCH94232.1"/>
    <property type="molecule type" value="Genomic_DNA"/>
</dbReference>
<accession>A0A8E2J3W4</accession>